<organism evidence="1 2">
    <name type="scientific">bacterium (Candidatus Blackallbacteria) CG17_big_fil_post_rev_8_21_14_2_50_48_46</name>
    <dbReference type="NCBI Taxonomy" id="2014261"/>
    <lineage>
        <taxon>Bacteria</taxon>
        <taxon>Candidatus Blackallbacteria</taxon>
    </lineage>
</organism>
<dbReference type="AlphaFoldDB" id="A0A2M7GA55"/>
<dbReference type="Proteomes" id="UP000231019">
    <property type="component" value="Unassembled WGS sequence"/>
</dbReference>
<gene>
    <name evidence="1" type="ORF">COW36_02675</name>
</gene>
<evidence type="ECO:0000313" key="2">
    <source>
        <dbReference type="Proteomes" id="UP000231019"/>
    </source>
</evidence>
<name>A0A2M7GA55_9BACT</name>
<sequence length="66" mass="7262">MDIAAHGLTTPDQIFTRLGLRVLSDIIGKQGAAHALKFGRGVKPCLKDGQDSQIRKGRLLFEKTSW</sequence>
<proteinExistence type="predicted"/>
<accession>A0A2M7GA55</accession>
<protein>
    <submittedName>
        <fullName evidence="1">Uncharacterized protein</fullName>
    </submittedName>
</protein>
<evidence type="ECO:0000313" key="1">
    <source>
        <dbReference type="EMBL" id="PIW19033.1"/>
    </source>
</evidence>
<comment type="caution">
    <text evidence="1">The sequence shown here is derived from an EMBL/GenBank/DDBJ whole genome shotgun (WGS) entry which is preliminary data.</text>
</comment>
<reference evidence="1 2" key="1">
    <citation type="submission" date="2017-09" db="EMBL/GenBank/DDBJ databases">
        <title>Depth-based differentiation of microbial function through sediment-hosted aquifers and enrichment of novel symbionts in the deep terrestrial subsurface.</title>
        <authorList>
            <person name="Probst A.J."/>
            <person name="Ladd B."/>
            <person name="Jarett J.K."/>
            <person name="Geller-Mcgrath D.E."/>
            <person name="Sieber C.M."/>
            <person name="Emerson J.B."/>
            <person name="Anantharaman K."/>
            <person name="Thomas B.C."/>
            <person name="Malmstrom R."/>
            <person name="Stieglmeier M."/>
            <person name="Klingl A."/>
            <person name="Woyke T."/>
            <person name="Ryan C.M."/>
            <person name="Banfield J.F."/>
        </authorList>
    </citation>
    <scope>NUCLEOTIDE SEQUENCE [LARGE SCALE GENOMIC DNA]</scope>
    <source>
        <strain evidence="1">CG17_big_fil_post_rev_8_21_14_2_50_48_46</strain>
    </source>
</reference>
<dbReference type="EMBL" id="PFFQ01000006">
    <property type="protein sequence ID" value="PIW19033.1"/>
    <property type="molecule type" value="Genomic_DNA"/>
</dbReference>